<evidence type="ECO:0000313" key="4">
    <source>
        <dbReference type="EMBL" id="KAA5608605.1"/>
    </source>
</evidence>
<keyword evidence="1" id="KW-0378">Hydrolase</keyword>
<dbReference type="Gene3D" id="3.40.50.10810">
    <property type="entry name" value="Tandem AAA-ATPase domain"/>
    <property type="match status" value="1"/>
</dbReference>
<dbReference type="EMBL" id="VWPK01000075">
    <property type="protein sequence ID" value="KAA5608605.1"/>
    <property type="molecule type" value="Genomic_DNA"/>
</dbReference>
<dbReference type="GO" id="GO:0016787">
    <property type="term" value="F:hydrolase activity"/>
    <property type="evidence" value="ECO:0007669"/>
    <property type="project" value="UniProtKB-KW"/>
</dbReference>
<proteinExistence type="predicted"/>
<comment type="caution">
    <text evidence="4">The sequence shown here is derived from an EMBL/GenBank/DDBJ whole genome shotgun (WGS) entry which is preliminary data.</text>
</comment>
<feature type="domain" description="Helicase C-terminal" evidence="3">
    <location>
        <begin position="315"/>
        <end position="465"/>
    </location>
</feature>
<dbReference type="PANTHER" id="PTHR10799">
    <property type="entry name" value="SNF2/RAD54 HELICASE FAMILY"/>
    <property type="match status" value="1"/>
</dbReference>
<dbReference type="InterPro" id="IPR049730">
    <property type="entry name" value="SNF2/RAD54-like_C"/>
</dbReference>
<dbReference type="SMART" id="SM00487">
    <property type="entry name" value="DEXDc"/>
    <property type="match status" value="1"/>
</dbReference>
<evidence type="ECO:0000259" key="3">
    <source>
        <dbReference type="PROSITE" id="PS51194"/>
    </source>
</evidence>
<dbReference type="CDD" id="cd18793">
    <property type="entry name" value="SF2_C_SNF"/>
    <property type="match status" value="1"/>
</dbReference>
<dbReference type="Proteomes" id="UP000325255">
    <property type="component" value="Unassembled WGS sequence"/>
</dbReference>
<dbReference type="GO" id="GO:0004386">
    <property type="term" value="F:helicase activity"/>
    <property type="evidence" value="ECO:0007669"/>
    <property type="project" value="UniProtKB-KW"/>
</dbReference>
<dbReference type="GO" id="GO:0005524">
    <property type="term" value="F:ATP binding"/>
    <property type="evidence" value="ECO:0007669"/>
    <property type="project" value="InterPro"/>
</dbReference>
<evidence type="ECO:0000259" key="2">
    <source>
        <dbReference type="PROSITE" id="PS51192"/>
    </source>
</evidence>
<dbReference type="Pfam" id="PF00176">
    <property type="entry name" value="SNF2-rel_dom"/>
    <property type="match status" value="1"/>
</dbReference>
<keyword evidence="5" id="KW-1185">Reference proteome</keyword>
<keyword evidence="4" id="KW-0547">Nucleotide-binding</keyword>
<name>A0A5M6IM06_9PROT</name>
<dbReference type="Gene3D" id="3.40.50.300">
    <property type="entry name" value="P-loop containing nucleotide triphosphate hydrolases"/>
    <property type="match status" value="1"/>
</dbReference>
<dbReference type="PROSITE" id="PS51194">
    <property type="entry name" value="HELICASE_CTER"/>
    <property type="match status" value="1"/>
</dbReference>
<keyword evidence="4" id="KW-0067">ATP-binding</keyword>
<accession>A0A5M6IM06</accession>
<protein>
    <submittedName>
        <fullName evidence="4">ATP-dependent helicase</fullName>
    </submittedName>
</protein>
<dbReference type="AlphaFoldDB" id="A0A5M6IM06"/>
<keyword evidence="4" id="KW-0347">Helicase</keyword>
<evidence type="ECO:0000313" key="5">
    <source>
        <dbReference type="Proteomes" id="UP000325255"/>
    </source>
</evidence>
<dbReference type="InterPro" id="IPR038718">
    <property type="entry name" value="SNF2-like_sf"/>
</dbReference>
<dbReference type="InterPro" id="IPR000330">
    <property type="entry name" value="SNF2_N"/>
</dbReference>
<dbReference type="InterPro" id="IPR001650">
    <property type="entry name" value="Helicase_C-like"/>
</dbReference>
<evidence type="ECO:0000256" key="1">
    <source>
        <dbReference type="ARBA" id="ARBA00022801"/>
    </source>
</evidence>
<feature type="domain" description="Helicase ATP-binding" evidence="2">
    <location>
        <begin position="19"/>
        <end position="179"/>
    </location>
</feature>
<gene>
    <name evidence="4" type="ORF">F1189_28205</name>
</gene>
<reference evidence="4 5" key="1">
    <citation type="submission" date="2019-09" db="EMBL/GenBank/DDBJ databases">
        <title>Genome sequence of Rhodovastum atsumiense, a diverse member of the Acetobacteraceae family of non-sulfur purple photosynthetic bacteria.</title>
        <authorList>
            <person name="Meyer T."/>
            <person name="Kyndt J."/>
        </authorList>
    </citation>
    <scope>NUCLEOTIDE SEQUENCE [LARGE SCALE GENOMIC DNA]</scope>
    <source>
        <strain evidence="4 5">DSM 21279</strain>
    </source>
</reference>
<sequence length="522" mass="57466">MPDQPSFIEGVMNLSRLRVNPMTHSCSGRLNVRKGLGKTVEAGMVLKEYLLRGMAERMLILTPASLVGQWREEMARKFGIDCATTHDPLLRSDPAAFWAQPRVIASIAAARRREHAALLAGRSFDVVVVDEAHHLRDQASASYRLVNALQKRFLLLLSATPVQNNLIELYNLLTLLQPGIFRTPKDFRAAYMVPGKPREPANRGRLRDLMRGVMVRNTRALAALRLPRRHAATIRAEPDAAEAACYRDLTGLARAAAGDRHARLAVQHLLSAAGSSPAAVATAVARFAERHPEQPAWAALHARYQAIAAGAKQAALQKLLAQNPAEKKMVFVHHRDSMTHLADLLRRQGMAPLVFDGSLTGAEKDQVVAEFRDSGKLLLCSESGGEGRNLQFCNTLVNFDIPWNPMAIEQRIGRIDRIGQTREVFVFNLVTAGTIEDAMLRILDEKINMFELVVGEVGAILGEIEDQQDFSSMVLDAWLQVTEDARATAFGALEGQLLAARRQYEGAKALDEALFGNDLDAA</sequence>
<dbReference type="PROSITE" id="PS51192">
    <property type="entry name" value="HELICASE_ATP_BIND_1"/>
    <property type="match status" value="1"/>
</dbReference>
<dbReference type="InterPro" id="IPR014001">
    <property type="entry name" value="Helicase_ATP-bd"/>
</dbReference>
<dbReference type="SMART" id="SM00490">
    <property type="entry name" value="HELICc"/>
    <property type="match status" value="1"/>
</dbReference>
<dbReference type="OrthoDB" id="9814088at2"/>
<dbReference type="SUPFAM" id="SSF52540">
    <property type="entry name" value="P-loop containing nucleoside triphosphate hydrolases"/>
    <property type="match status" value="2"/>
</dbReference>
<dbReference type="InterPro" id="IPR027417">
    <property type="entry name" value="P-loop_NTPase"/>
</dbReference>
<organism evidence="4 5">
    <name type="scientific">Rhodovastum atsumiense</name>
    <dbReference type="NCBI Taxonomy" id="504468"/>
    <lineage>
        <taxon>Bacteria</taxon>
        <taxon>Pseudomonadati</taxon>
        <taxon>Pseudomonadota</taxon>
        <taxon>Alphaproteobacteria</taxon>
        <taxon>Acetobacterales</taxon>
        <taxon>Acetobacteraceae</taxon>
        <taxon>Rhodovastum</taxon>
    </lineage>
</organism>
<dbReference type="Pfam" id="PF00271">
    <property type="entry name" value="Helicase_C"/>
    <property type="match status" value="1"/>
</dbReference>